<name>A0CAV4_PARTE</name>
<proteinExistence type="predicted"/>
<dbReference type="PANTHER" id="PTHR23354">
    <property type="entry name" value="NUCLEOLAR PROTEIN 7/ESTROGEN RECEPTOR COACTIVATOR-RELATED"/>
    <property type="match status" value="1"/>
</dbReference>
<sequence length="389" mass="45415">MEKCPKHQGNITYLILKPNSVILGCNECRDELIAEGHKSEACILLSKALKIPEVLLSKINIEPMFKTFFSKISLVSGAELDQQKKQWIQEFEGIKAEIDKMISDTNVFFEHLSQTLQQYRTNLRRIIKFETFEQLTSFSSIIIYQHRQSIIGQIEQKIQLYINSIQHESNNENKQTIEALIQDYKKKINNVKFPPSTETQDRLENKFKSFKMAVEIRFKQANPSYTCSSLLSETNFDNIQARITPNSNSAYSLIYKGSFDGLNTNQFWSKVSNKSNLLMIMKTRNNQCVFGGYSPCQWFKTPQPQVLADQEATSFLFVQNPNQQLYYYPIKKEFKHQAITLNQNYGPIFGQTRSPNFYQLQRWIIESRQSLLQRSQRKLTKLYLGTQIR</sequence>
<evidence type="ECO:0000259" key="1">
    <source>
        <dbReference type="PROSITE" id="PS51886"/>
    </source>
</evidence>
<evidence type="ECO:0000313" key="3">
    <source>
        <dbReference type="Proteomes" id="UP000000600"/>
    </source>
</evidence>
<dbReference type="Pfam" id="PF07534">
    <property type="entry name" value="TLD"/>
    <property type="match status" value="1"/>
</dbReference>
<gene>
    <name evidence="2" type="ORF">GSPATT00036702001</name>
</gene>
<organism evidence="2 3">
    <name type="scientific">Paramecium tetraurelia</name>
    <dbReference type="NCBI Taxonomy" id="5888"/>
    <lineage>
        <taxon>Eukaryota</taxon>
        <taxon>Sar</taxon>
        <taxon>Alveolata</taxon>
        <taxon>Ciliophora</taxon>
        <taxon>Intramacronucleata</taxon>
        <taxon>Oligohymenophorea</taxon>
        <taxon>Peniculida</taxon>
        <taxon>Parameciidae</taxon>
        <taxon>Paramecium</taxon>
    </lineage>
</organism>
<reference evidence="2 3" key="1">
    <citation type="journal article" date="2006" name="Nature">
        <title>Global trends of whole-genome duplications revealed by the ciliate Paramecium tetraurelia.</title>
        <authorList>
            <consortium name="Genoscope"/>
            <person name="Aury J.-M."/>
            <person name="Jaillon O."/>
            <person name="Duret L."/>
            <person name="Noel B."/>
            <person name="Jubin C."/>
            <person name="Porcel B.M."/>
            <person name="Segurens B."/>
            <person name="Daubin V."/>
            <person name="Anthouard V."/>
            <person name="Aiach N."/>
            <person name="Arnaiz O."/>
            <person name="Billaut A."/>
            <person name="Beisson J."/>
            <person name="Blanc I."/>
            <person name="Bouhouche K."/>
            <person name="Camara F."/>
            <person name="Duharcourt S."/>
            <person name="Guigo R."/>
            <person name="Gogendeau D."/>
            <person name="Katinka M."/>
            <person name="Keller A.-M."/>
            <person name="Kissmehl R."/>
            <person name="Klotz C."/>
            <person name="Koll F."/>
            <person name="Le Moue A."/>
            <person name="Lepere C."/>
            <person name="Malinsky S."/>
            <person name="Nowacki M."/>
            <person name="Nowak J.K."/>
            <person name="Plattner H."/>
            <person name="Poulain J."/>
            <person name="Ruiz F."/>
            <person name="Serrano V."/>
            <person name="Zagulski M."/>
            <person name="Dessen P."/>
            <person name="Betermier M."/>
            <person name="Weissenbach J."/>
            <person name="Scarpelli C."/>
            <person name="Schachter V."/>
            <person name="Sperling L."/>
            <person name="Meyer E."/>
            <person name="Cohen J."/>
            <person name="Wincker P."/>
        </authorList>
    </citation>
    <scope>NUCLEOTIDE SEQUENCE [LARGE SCALE GENOMIC DNA]</scope>
    <source>
        <strain evidence="2 3">Stock d4-2</strain>
    </source>
</reference>
<dbReference type="KEGG" id="ptm:GSPATT00036702001"/>
<dbReference type="RefSeq" id="XP_001435318.1">
    <property type="nucleotide sequence ID" value="XM_001435281.1"/>
</dbReference>
<dbReference type="GeneID" id="5021103"/>
<dbReference type="OMA" id="NQCVFGG"/>
<keyword evidence="3" id="KW-1185">Reference proteome</keyword>
<accession>A0CAV4</accession>
<protein>
    <recommendedName>
        <fullName evidence="1">TLDc domain-containing protein</fullName>
    </recommendedName>
</protein>
<feature type="domain" description="TLDc" evidence="1">
    <location>
        <begin position="229"/>
        <end position="389"/>
    </location>
</feature>
<dbReference type="InParanoid" id="A0CAV4"/>
<dbReference type="OrthoDB" id="10001977at2759"/>
<dbReference type="HOGENOM" id="CLU_644750_0_0_1"/>
<dbReference type="InterPro" id="IPR006571">
    <property type="entry name" value="TLDc_dom"/>
</dbReference>
<dbReference type="Proteomes" id="UP000000600">
    <property type="component" value="Unassembled WGS sequence"/>
</dbReference>
<dbReference type="PROSITE" id="PS51886">
    <property type="entry name" value="TLDC"/>
    <property type="match status" value="1"/>
</dbReference>
<dbReference type="EMBL" id="CT868055">
    <property type="protein sequence ID" value="CAK67921.1"/>
    <property type="molecule type" value="Genomic_DNA"/>
</dbReference>
<dbReference type="PANTHER" id="PTHR23354:SF122">
    <property type="entry name" value="GTPASE-ACTIVATING PROTEIN SKYWALKER"/>
    <property type="match status" value="1"/>
</dbReference>
<dbReference type="AlphaFoldDB" id="A0CAV4"/>
<evidence type="ECO:0000313" key="2">
    <source>
        <dbReference type="EMBL" id="CAK67921.1"/>
    </source>
</evidence>